<comment type="similarity">
    <text evidence="2 6">Belongs to the dTDP-4-dehydrorhamnose reductase family.</text>
</comment>
<dbReference type="Pfam" id="PF04321">
    <property type="entry name" value="RmlD_sub_bind"/>
    <property type="match status" value="1"/>
</dbReference>
<dbReference type="EC" id="1.1.1.133" evidence="3 6"/>
<dbReference type="InterPro" id="IPR005913">
    <property type="entry name" value="dTDP_dehydrorham_reduct"/>
</dbReference>
<sequence>MKPRLLVIGAQGQVATSLRQAAARYPNLTVIASDRSQIDLAQPEHIAASIAAIHPDIVINPAAYTAVDRAESEPDLAFAINRDGAAQVARAAAAIGAPVIHLSTDYVFDGTKPSAYVEDDPPGPRSVYGRSKLAGELEVAAANPQHIILRTAWVYSPFGSNFLRTMARLASERDLVRVVDDQIGCPTSADDIADAVLALAERIASSGWDPAFAGVTHLAGPDAMSWRAFAEEIMLGLAARGQPSAKVEPIPSSAYPTAAARPANSRLACDRLADIFGLRTPPASISMARCLDQLFGPKPTLGGRP</sequence>
<keyword evidence="9" id="KW-1185">Reference proteome</keyword>
<gene>
    <name evidence="8" type="primary">rfbD</name>
    <name evidence="8" type="ORF">KCG34_05290</name>
</gene>
<dbReference type="Proteomes" id="UP000676409">
    <property type="component" value="Chromosome"/>
</dbReference>
<organism evidence="8 9">
    <name type="scientific">Phenylobacterium montanum</name>
    <dbReference type="NCBI Taxonomy" id="2823693"/>
    <lineage>
        <taxon>Bacteria</taxon>
        <taxon>Pseudomonadati</taxon>
        <taxon>Pseudomonadota</taxon>
        <taxon>Alphaproteobacteria</taxon>
        <taxon>Caulobacterales</taxon>
        <taxon>Caulobacteraceae</taxon>
        <taxon>Phenylobacterium</taxon>
    </lineage>
</organism>
<dbReference type="NCBIfam" id="TIGR01214">
    <property type="entry name" value="rmlD"/>
    <property type="match status" value="1"/>
</dbReference>
<dbReference type="AlphaFoldDB" id="A0A975IVZ4"/>
<evidence type="ECO:0000256" key="5">
    <source>
        <dbReference type="ARBA" id="ARBA00048200"/>
    </source>
</evidence>
<dbReference type="GO" id="GO:0005829">
    <property type="term" value="C:cytosol"/>
    <property type="evidence" value="ECO:0007669"/>
    <property type="project" value="TreeGrafter"/>
</dbReference>
<evidence type="ECO:0000313" key="8">
    <source>
        <dbReference type="EMBL" id="QUD89295.1"/>
    </source>
</evidence>
<dbReference type="Gene3D" id="3.40.50.720">
    <property type="entry name" value="NAD(P)-binding Rossmann-like Domain"/>
    <property type="match status" value="1"/>
</dbReference>
<evidence type="ECO:0000313" key="9">
    <source>
        <dbReference type="Proteomes" id="UP000676409"/>
    </source>
</evidence>
<comment type="catalytic activity">
    <reaction evidence="5 6">
        <text>dTDP-beta-L-rhamnose + NADP(+) = dTDP-4-dehydro-beta-L-rhamnose + NADPH + H(+)</text>
        <dbReference type="Rhea" id="RHEA:21796"/>
        <dbReference type="ChEBI" id="CHEBI:15378"/>
        <dbReference type="ChEBI" id="CHEBI:57510"/>
        <dbReference type="ChEBI" id="CHEBI:57783"/>
        <dbReference type="ChEBI" id="CHEBI:58349"/>
        <dbReference type="ChEBI" id="CHEBI:62830"/>
        <dbReference type="EC" id="1.1.1.133"/>
    </reaction>
</comment>
<evidence type="ECO:0000256" key="1">
    <source>
        <dbReference type="ARBA" id="ARBA00004781"/>
    </source>
</evidence>
<reference evidence="8" key="1">
    <citation type="submission" date="2021-04" db="EMBL/GenBank/DDBJ databases">
        <title>The complete genome sequence of Caulobacter sp. S6.</title>
        <authorList>
            <person name="Tang Y."/>
            <person name="Ouyang W."/>
            <person name="Liu Q."/>
            <person name="Huang B."/>
            <person name="Guo Z."/>
            <person name="Lei P."/>
        </authorList>
    </citation>
    <scope>NUCLEOTIDE SEQUENCE</scope>
    <source>
        <strain evidence="8">S6</strain>
    </source>
</reference>
<protein>
    <recommendedName>
        <fullName evidence="4 6">dTDP-4-dehydrorhamnose reductase</fullName>
        <ecNumber evidence="3 6">1.1.1.133</ecNumber>
    </recommendedName>
</protein>
<dbReference type="InterPro" id="IPR029903">
    <property type="entry name" value="RmlD-like-bd"/>
</dbReference>
<comment type="cofactor">
    <cofactor evidence="6">
        <name>Mg(2+)</name>
        <dbReference type="ChEBI" id="CHEBI:18420"/>
    </cofactor>
    <text evidence="6">Binds 1 Mg(2+) ion per monomer.</text>
</comment>
<feature type="domain" description="RmlD-like substrate binding" evidence="7">
    <location>
        <begin position="4"/>
        <end position="294"/>
    </location>
</feature>
<evidence type="ECO:0000256" key="6">
    <source>
        <dbReference type="RuleBase" id="RU364082"/>
    </source>
</evidence>
<dbReference type="InterPro" id="IPR036291">
    <property type="entry name" value="NAD(P)-bd_dom_sf"/>
</dbReference>
<dbReference type="KEGG" id="caul:KCG34_05290"/>
<name>A0A975IVZ4_9CAUL</name>
<dbReference type="PANTHER" id="PTHR10491:SF4">
    <property type="entry name" value="METHIONINE ADENOSYLTRANSFERASE 2 SUBUNIT BETA"/>
    <property type="match status" value="1"/>
</dbReference>
<evidence type="ECO:0000256" key="4">
    <source>
        <dbReference type="ARBA" id="ARBA00017099"/>
    </source>
</evidence>
<evidence type="ECO:0000259" key="7">
    <source>
        <dbReference type="Pfam" id="PF04321"/>
    </source>
</evidence>
<evidence type="ECO:0000256" key="2">
    <source>
        <dbReference type="ARBA" id="ARBA00010944"/>
    </source>
</evidence>
<dbReference type="GO" id="GO:0008831">
    <property type="term" value="F:dTDP-4-dehydrorhamnose reductase activity"/>
    <property type="evidence" value="ECO:0007669"/>
    <property type="project" value="UniProtKB-EC"/>
</dbReference>
<keyword evidence="6" id="KW-0521">NADP</keyword>
<proteinExistence type="inferred from homology"/>
<evidence type="ECO:0000256" key="3">
    <source>
        <dbReference type="ARBA" id="ARBA00012929"/>
    </source>
</evidence>
<keyword evidence="6 8" id="KW-0560">Oxidoreductase</keyword>
<dbReference type="SUPFAM" id="SSF51735">
    <property type="entry name" value="NAD(P)-binding Rossmann-fold domains"/>
    <property type="match status" value="1"/>
</dbReference>
<dbReference type="Gene3D" id="3.90.25.10">
    <property type="entry name" value="UDP-galactose 4-epimerase, domain 1"/>
    <property type="match status" value="1"/>
</dbReference>
<comment type="pathway">
    <text evidence="1 6">Carbohydrate biosynthesis; dTDP-L-rhamnose biosynthesis.</text>
</comment>
<dbReference type="CDD" id="cd05254">
    <property type="entry name" value="dTDP_HR_like_SDR_e"/>
    <property type="match status" value="1"/>
</dbReference>
<dbReference type="PANTHER" id="PTHR10491">
    <property type="entry name" value="DTDP-4-DEHYDRORHAMNOSE REDUCTASE"/>
    <property type="match status" value="1"/>
</dbReference>
<dbReference type="GO" id="GO:0019305">
    <property type="term" value="P:dTDP-rhamnose biosynthetic process"/>
    <property type="evidence" value="ECO:0007669"/>
    <property type="project" value="TreeGrafter"/>
</dbReference>
<dbReference type="EMBL" id="CP073078">
    <property type="protein sequence ID" value="QUD89295.1"/>
    <property type="molecule type" value="Genomic_DNA"/>
</dbReference>
<dbReference type="RefSeq" id="WP_211939347.1">
    <property type="nucleotide sequence ID" value="NZ_CP073078.1"/>
</dbReference>
<accession>A0A975IVZ4</accession>
<comment type="function">
    <text evidence="6">Catalyzes the reduction of dTDP-6-deoxy-L-lyxo-4-hexulose to yield dTDP-L-rhamnose.</text>
</comment>